<evidence type="ECO:0000313" key="1">
    <source>
        <dbReference type="EMBL" id="ANF52369.1"/>
    </source>
</evidence>
<keyword evidence="2" id="KW-1185">Reference proteome</keyword>
<dbReference type="STRING" id="1685010.A0O34_18425"/>
<protein>
    <submittedName>
        <fullName evidence="1">Uncharacterized protein</fullName>
    </submittedName>
</protein>
<sequence>MNRDINIQEVIDLIKLNIPEKSSLKDTLENAKNGNWESKAYYRYVDSKNANKTDAEWQFKENIVFNHPKLGTIVLDILQDERLGGIEFVKFI</sequence>
<dbReference type="KEGG" id="chh:A0O34_18425"/>
<evidence type="ECO:0000313" key="2">
    <source>
        <dbReference type="Proteomes" id="UP000077824"/>
    </source>
</evidence>
<name>A0A172XZF0_9FLAO</name>
<gene>
    <name evidence="1" type="ORF">A0O34_18425</name>
</gene>
<reference evidence="1 2" key="1">
    <citation type="submission" date="2016-04" db="EMBL/GenBank/DDBJ databases">
        <title>Complete Genome Sequence of Chryseobacterium sp. IHBB 10212.</title>
        <authorList>
            <person name="Pal M."/>
            <person name="Swarnkar M.K."/>
            <person name="Kaushal K."/>
            <person name="Chhibber S."/>
            <person name="Singh A.K."/>
            <person name="Gulati A."/>
        </authorList>
    </citation>
    <scope>NUCLEOTIDE SEQUENCE [LARGE SCALE GENOMIC DNA]</scope>
    <source>
        <strain evidence="1 2">IHBB 10212</strain>
    </source>
</reference>
<organism evidence="1 2">
    <name type="scientific">Chryseobacterium glaciei</name>
    <dbReference type="NCBI Taxonomy" id="1685010"/>
    <lineage>
        <taxon>Bacteria</taxon>
        <taxon>Pseudomonadati</taxon>
        <taxon>Bacteroidota</taxon>
        <taxon>Flavobacteriia</taxon>
        <taxon>Flavobacteriales</taxon>
        <taxon>Weeksellaceae</taxon>
        <taxon>Chryseobacterium group</taxon>
        <taxon>Chryseobacterium</taxon>
    </lineage>
</organism>
<dbReference type="RefSeq" id="WP_066758003.1">
    <property type="nucleotide sequence ID" value="NZ_CP015199.1"/>
</dbReference>
<dbReference type="Proteomes" id="UP000077824">
    <property type="component" value="Chromosome"/>
</dbReference>
<dbReference type="OrthoDB" id="981519at2"/>
<accession>A0A172XZF0</accession>
<dbReference type="EMBL" id="CP015199">
    <property type="protein sequence ID" value="ANF52369.1"/>
    <property type="molecule type" value="Genomic_DNA"/>
</dbReference>
<proteinExistence type="predicted"/>
<dbReference type="AlphaFoldDB" id="A0A172XZF0"/>